<feature type="region of interest" description="Disordered" evidence="1">
    <location>
        <begin position="97"/>
        <end position="147"/>
    </location>
</feature>
<protein>
    <recommendedName>
        <fullName evidence="4">Zinc ribbon domain-containing protein</fullName>
    </recommendedName>
</protein>
<evidence type="ECO:0000313" key="2">
    <source>
        <dbReference type="EMBL" id="BDR56038.1"/>
    </source>
</evidence>
<keyword evidence="3" id="KW-1185">Reference proteome</keyword>
<dbReference type="Proteomes" id="UP001321804">
    <property type="component" value="Chromosome"/>
</dbReference>
<sequence length="147" mass="16090">MENKIKNLKKECPICGAVIDAGLDYCPKCDSYVGDIVPLDDQENDQKISSEGSSSEGDFGSNSSTNKGFEELDTILSDSQESQSKITIHELQQLLASNGQTVDNSVEPLTSTSQKKEEIDSNQNYAGDTGRPPKRNELRKKKKGPSF</sequence>
<evidence type="ECO:0008006" key="4">
    <source>
        <dbReference type="Google" id="ProtNLM"/>
    </source>
</evidence>
<feature type="compositionally biased region" description="Basic residues" evidence="1">
    <location>
        <begin position="137"/>
        <end position="147"/>
    </location>
</feature>
<feature type="region of interest" description="Disordered" evidence="1">
    <location>
        <begin position="36"/>
        <end position="84"/>
    </location>
</feature>
<organism evidence="2 3">
    <name type="scientific">Xylocopilactobacillus apis</name>
    <dbReference type="NCBI Taxonomy" id="2932183"/>
    <lineage>
        <taxon>Bacteria</taxon>
        <taxon>Bacillati</taxon>
        <taxon>Bacillota</taxon>
        <taxon>Bacilli</taxon>
        <taxon>Lactobacillales</taxon>
        <taxon>Lactobacillaceae</taxon>
        <taxon>Xylocopilactobacillus</taxon>
    </lineage>
</organism>
<evidence type="ECO:0000256" key="1">
    <source>
        <dbReference type="SAM" id="MobiDB-lite"/>
    </source>
</evidence>
<dbReference type="RefSeq" id="WP_317697879.1">
    <property type="nucleotide sequence ID" value="NZ_AP026801.1"/>
</dbReference>
<feature type="compositionally biased region" description="Polar residues" evidence="1">
    <location>
        <begin position="97"/>
        <end position="113"/>
    </location>
</feature>
<dbReference type="KEGG" id="xak:KIMC2_06000"/>
<reference evidence="2 3" key="1">
    <citation type="journal article" date="2023" name="Microbiol. Spectr.">
        <title>Symbiosis of Carpenter Bees with Uncharacterized Lactic Acid Bacteria Showing NAD Auxotrophy.</title>
        <authorList>
            <person name="Kawasaki S."/>
            <person name="Ozawa K."/>
            <person name="Mori T."/>
            <person name="Yamamoto A."/>
            <person name="Ito M."/>
            <person name="Ohkuma M."/>
            <person name="Sakamoto M."/>
            <person name="Matsutani M."/>
        </authorList>
    </citation>
    <scope>NUCLEOTIDE SEQUENCE [LARGE SCALE GENOMIC DNA]</scope>
    <source>
        <strain evidence="2 3">KimC2</strain>
    </source>
</reference>
<gene>
    <name evidence="2" type="ORF">KIMC2_06000</name>
</gene>
<accession>A0AAU9CXP3</accession>
<dbReference type="EMBL" id="AP026801">
    <property type="protein sequence ID" value="BDR56038.1"/>
    <property type="molecule type" value="Genomic_DNA"/>
</dbReference>
<proteinExistence type="predicted"/>
<name>A0AAU9CXP3_9LACO</name>
<dbReference type="AlphaFoldDB" id="A0AAU9CXP3"/>
<evidence type="ECO:0000313" key="3">
    <source>
        <dbReference type="Proteomes" id="UP001321804"/>
    </source>
</evidence>
<feature type="compositionally biased region" description="Low complexity" evidence="1">
    <location>
        <begin position="49"/>
        <end position="64"/>
    </location>
</feature>